<keyword evidence="2" id="KW-1133">Transmembrane helix</keyword>
<dbReference type="OMA" id="ISAHFVA"/>
<accession>G0TU60</accession>
<keyword evidence="2" id="KW-0812">Transmembrane</keyword>
<feature type="region of interest" description="Disordered" evidence="1">
    <location>
        <begin position="1"/>
        <end position="21"/>
    </location>
</feature>
<feature type="compositionally biased region" description="Polar residues" evidence="1">
    <location>
        <begin position="604"/>
        <end position="613"/>
    </location>
</feature>
<dbReference type="EMBL" id="HE573020">
    <property type="protein sequence ID" value="CCC47494.1"/>
    <property type="molecule type" value="Genomic_DNA"/>
</dbReference>
<evidence type="ECO:0000259" key="3">
    <source>
        <dbReference type="SMART" id="SM00128"/>
    </source>
</evidence>
<dbReference type="Pfam" id="PF22669">
    <property type="entry name" value="Exo_endo_phos2"/>
    <property type="match status" value="1"/>
</dbReference>
<dbReference type="SUPFAM" id="SSF56219">
    <property type="entry name" value="DNase I-like"/>
    <property type="match status" value="1"/>
</dbReference>
<name>G0TU60_TRYVY</name>
<dbReference type="VEuPathDB" id="TriTrypDB:TvY486_0401600"/>
<dbReference type="GO" id="GO:0004439">
    <property type="term" value="F:phosphatidylinositol-4,5-bisphosphate 5-phosphatase activity"/>
    <property type="evidence" value="ECO:0007669"/>
    <property type="project" value="TreeGrafter"/>
</dbReference>
<feature type="transmembrane region" description="Helical" evidence="2">
    <location>
        <begin position="65"/>
        <end position="87"/>
    </location>
</feature>
<reference evidence="4" key="1">
    <citation type="journal article" date="2012" name="Proc. Natl. Acad. Sci. U.S.A.">
        <title>Antigenic diversity is generated by distinct evolutionary mechanisms in African trypanosome species.</title>
        <authorList>
            <person name="Jackson A.P."/>
            <person name="Berry A."/>
            <person name="Aslett M."/>
            <person name="Allison H.C."/>
            <person name="Burton P."/>
            <person name="Vavrova-Anderson J."/>
            <person name="Brown R."/>
            <person name="Browne H."/>
            <person name="Corton N."/>
            <person name="Hauser H."/>
            <person name="Gamble J."/>
            <person name="Gilderthorp R."/>
            <person name="Marcello L."/>
            <person name="McQuillan J."/>
            <person name="Otto T.D."/>
            <person name="Quail M.A."/>
            <person name="Sanders M.J."/>
            <person name="van Tonder A."/>
            <person name="Ginger M.L."/>
            <person name="Field M.C."/>
            <person name="Barry J.D."/>
            <person name="Hertz-Fowler C."/>
            <person name="Berriman M."/>
        </authorList>
    </citation>
    <scope>NUCLEOTIDE SEQUENCE</scope>
    <source>
        <strain evidence="4">Y486</strain>
    </source>
</reference>
<gene>
    <name evidence="4" type="ORF">TVY486_0401600</name>
</gene>
<protein>
    <recommendedName>
        <fullName evidence="3">Inositol polyphosphate-related phosphatase domain-containing protein</fullName>
    </recommendedName>
</protein>
<dbReference type="Gene3D" id="3.60.10.10">
    <property type="entry name" value="Endonuclease/exonuclease/phosphatase"/>
    <property type="match status" value="1"/>
</dbReference>
<feature type="compositionally biased region" description="Basic residues" evidence="1">
    <location>
        <begin position="582"/>
        <end position="593"/>
    </location>
</feature>
<feature type="domain" description="Inositol polyphosphate-related phosphatase" evidence="3">
    <location>
        <begin position="191"/>
        <end position="580"/>
    </location>
</feature>
<feature type="region of interest" description="Disordered" evidence="1">
    <location>
        <begin position="570"/>
        <end position="628"/>
    </location>
</feature>
<dbReference type="PANTHER" id="PTHR11200:SF300">
    <property type="entry name" value="TYPE II INOSITOL 1,4,5-TRISPHOSPHATE 5-PHOSPHATASE"/>
    <property type="match status" value="1"/>
</dbReference>
<dbReference type="InterPro" id="IPR000300">
    <property type="entry name" value="IPPc"/>
</dbReference>
<dbReference type="InterPro" id="IPR046985">
    <property type="entry name" value="IP5"/>
</dbReference>
<evidence type="ECO:0000313" key="4">
    <source>
        <dbReference type="EMBL" id="CCC47494.1"/>
    </source>
</evidence>
<keyword evidence="2" id="KW-0472">Membrane</keyword>
<evidence type="ECO:0000256" key="1">
    <source>
        <dbReference type="SAM" id="MobiDB-lite"/>
    </source>
</evidence>
<sequence length="774" mass="87108">MVGQGKIKSVRDASTYPTNGSHCSADKVVANTSRTRNGSVSGNASLPTWLPRCAQLKGRLGKGRFLGMARFALIASVTFLILIYRAFRYLYLFVARVESSCCSVTCGSDDNRAANRGKGQYRVPMRAGFLLKCARTLTTSTSFCTETDSYSSDSDYGDGHDGTSPARLYRKVAAMLIKRCLSREVPYRMCTKLRVHVCTWNVDKRRPVDLSNTLHEWLLGLDVKSKVEAYRTACSKCEGHSVGCASPVFPVGEFPDIVVASLQEVEMGGVVLVKEYSETGVSWGKAIVDYLNEAGGGMVLYKEVKIMQLVGLVLVVIAQDEHTKYVTNVDVSFTRTGAMGGLWGNKGSVGVRATIYSKRFLFIAAHFVPHKGNEKKRKYNYLDALFDLYVRIPGRLHDEIDVLEMFGIPVPRPDTAHSPMWKRYMWARIFWRYGFASKQLERRILDRYDYVFFFGDLNFRLHGVKREEIFRYLEAEDYETLIRYDELRREMMNGSTFGGFQEACIAFPPTYKFNHDSDSYDTSYKKRDPAWCDRVLFRVSCPSPEMRGNVSSSRSTLHWYGEVSSNTTKRGYKQHYANPSGRVRRHTHYRTTLRAKGGGEAKRSVSSGLTQRAEQPDERVKSSSGMEMASQHDVDKDTEMPTYGAWCHSQSTSEVFSTPRYSSACVPHLCNGRVPPTLLPARKYTGTDQRPSVSQIVPNNVVVLAYSSVPTMRQSDHRPVYAQFEVNAVLLPDKVVSDTSEYVLGAMDEQEKASLRHLGKVLCTHKGSCLLRSA</sequence>
<dbReference type="PANTHER" id="PTHR11200">
    <property type="entry name" value="INOSITOL 5-PHOSPHATASE"/>
    <property type="match status" value="1"/>
</dbReference>
<proteinExistence type="predicted"/>
<organism evidence="4">
    <name type="scientific">Trypanosoma vivax (strain Y486)</name>
    <dbReference type="NCBI Taxonomy" id="1055687"/>
    <lineage>
        <taxon>Eukaryota</taxon>
        <taxon>Discoba</taxon>
        <taxon>Euglenozoa</taxon>
        <taxon>Kinetoplastea</taxon>
        <taxon>Metakinetoplastina</taxon>
        <taxon>Trypanosomatida</taxon>
        <taxon>Trypanosomatidae</taxon>
        <taxon>Trypanosoma</taxon>
        <taxon>Duttonella</taxon>
    </lineage>
</organism>
<dbReference type="InterPro" id="IPR036691">
    <property type="entry name" value="Endo/exonu/phosph_ase_sf"/>
</dbReference>
<dbReference type="GO" id="GO:0046856">
    <property type="term" value="P:phosphatidylinositol dephosphorylation"/>
    <property type="evidence" value="ECO:0007669"/>
    <property type="project" value="InterPro"/>
</dbReference>
<dbReference type="AlphaFoldDB" id="G0TU60"/>
<dbReference type="SMART" id="SM00128">
    <property type="entry name" value="IPPc"/>
    <property type="match status" value="1"/>
</dbReference>
<evidence type="ECO:0000256" key="2">
    <source>
        <dbReference type="SAM" id="Phobius"/>
    </source>
</evidence>